<dbReference type="Pfam" id="PF07568">
    <property type="entry name" value="HisKA_2"/>
    <property type="match status" value="1"/>
</dbReference>
<feature type="domain" description="Sensor protein KdpD transmembrane" evidence="15">
    <location>
        <begin position="26"/>
        <end position="128"/>
    </location>
</feature>
<dbReference type="PANTHER" id="PTHR41523">
    <property type="entry name" value="TWO-COMPONENT SYSTEM SENSOR PROTEIN"/>
    <property type="match status" value="1"/>
</dbReference>
<feature type="transmembrane region" description="Helical" evidence="13">
    <location>
        <begin position="21"/>
        <end position="41"/>
    </location>
</feature>
<keyword evidence="4" id="KW-0597">Phosphoprotein</keyword>
<keyword evidence="9" id="KW-0067">ATP-binding</keyword>
<evidence type="ECO:0000256" key="11">
    <source>
        <dbReference type="ARBA" id="ARBA00023012"/>
    </source>
</evidence>
<dbReference type="Gene3D" id="3.30.565.10">
    <property type="entry name" value="Histidine kinase-like ATPase, C-terminal domain"/>
    <property type="match status" value="1"/>
</dbReference>
<keyword evidence="8" id="KW-0418">Kinase</keyword>
<comment type="catalytic activity">
    <reaction evidence="1">
        <text>ATP + protein L-histidine = ADP + protein N-phospho-L-histidine.</text>
        <dbReference type="EC" id="2.7.13.3"/>
    </reaction>
</comment>
<keyword evidence="11" id="KW-0902">Two-component regulatory system</keyword>
<dbReference type="AlphaFoldDB" id="A0A3N5DJZ0"/>
<dbReference type="Gene3D" id="1.20.120.620">
    <property type="entry name" value="Backbone structure of the membrane domain of e. Coli histidine kinase receptor kdpd"/>
    <property type="match status" value="1"/>
</dbReference>
<feature type="transmembrane region" description="Helical" evidence="13">
    <location>
        <begin position="47"/>
        <end position="64"/>
    </location>
</feature>
<evidence type="ECO:0000259" key="15">
    <source>
        <dbReference type="Pfam" id="PF13493"/>
    </source>
</evidence>
<comment type="caution">
    <text evidence="17">The sequence shown here is derived from an EMBL/GenBank/DDBJ whole genome shotgun (WGS) entry which is preliminary data.</text>
</comment>
<evidence type="ECO:0000256" key="4">
    <source>
        <dbReference type="ARBA" id="ARBA00022553"/>
    </source>
</evidence>
<evidence type="ECO:0000259" key="16">
    <source>
        <dbReference type="Pfam" id="PF13581"/>
    </source>
</evidence>
<keyword evidence="10 13" id="KW-1133">Transmembrane helix</keyword>
<evidence type="ECO:0000313" key="17">
    <source>
        <dbReference type="EMBL" id="RPF71055.1"/>
    </source>
</evidence>
<keyword evidence="18" id="KW-1185">Reference proteome</keyword>
<name>A0A3N5DJZ0_9SPHN</name>
<reference evidence="17 18" key="1">
    <citation type="submission" date="2018-11" db="EMBL/GenBank/DDBJ databases">
        <title>Erythrobacter spongiae sp. nov., isolated from a marine sponge.</title>
        <authorList>
            <person name="Zhuang L."/>
            <person name="Luo L."/>
        </authorList>
    </citation>
    <scope>NUCLEOTIDE SEQUENCE [LARGE SCALE GENOMIC DNA]</scope>
    <source>
        <strain evidence="17 18">HN-E23</strain>
    </source>
</reference>
<protein>
    <recommendedName>
        <fullName evidence="3">histidine kinase</fullName>
        <ecNumber evidence="3">2.7.13.3</ecNumber>
    </recommendedName>
</protein>
<accession>A0A3N5DJZ0</accession>
<dbReference type="InterPro" id="IPR036890">
    <property type="entry name" value="HATPase_C_sf"/>
</dbReference>
<dbReference type="EMBL" id="RPFZ01000001">
    <property type="protein sequence ID" value="RPF71055.1"/>
    <property type="molecule type" value="Genomic_DNA"/>
</dbReference>
<dbReference type="Pfam" id="PF13493">
    <property type="entry name" value="DUF4118"/>
    <property type="match status" value="1"/>
</dbReference>
<dbReference type="InterPro" id="IPR038318">
    <property type="entry name" value="KdpD_sf"/>
</dbReference>
<feature type="transmembrane region" description="Helical" evidence="13">
    <location>
        <begin position="71"/>
        <end position="89"/>
    </location>
</feature>
<evidence type="ECO:0000259" key="14">
    <source>
        <dbReference type="Pfam" id="PF07568"/>
    </source>
</evidence>
<dbReference type="Pfam" id="PF13581">
    <property type="entry name" value="HATPase_c_2"/>
    <property type="match status" value="1"/>
</dbReference>
<evidence type="ECO:0000256" key="2">
    <source>
        <dbReference type="ARBA" id="ARBA00004141"/>
    </source>
</evidence>
<gene>
    <name evidence="17" type="ORF">EG799_05085</name>
</gene>
<feature type="domain" description="Histidine kinase/HSP90-like ATPase" evidence="16">
    <location>
        <begin position="231"/>
        <end position="316"/>
    </location>
</feature>
<keyword evidence="5" id="KW-0808">Transferase</keyword>
<evidence type="ECO:0000256" key="7">
    <source>
        <dbReference type="ARBA" id="ARBA00022741"/>
    </source>
</evidence>
<evidence type="ECO:0000256" key="5">
    <source>
        <dbReference type="ARBA" id="ARBA00022679"/>
    </source>
</evidence>
<dbReference type="GO" id="GO:0004673">
    <property type="term" value="F:protein histidine kinase activity"/>
    <property type="evidence" value="ECO:0007669"/>
    <property type="project" value="UniProtKB-EC"/>
</dbReference>
<evidence type="ECO:0000256" key="10">
    <source>
        <dbReference type="ARBA" id="ARBA00022989"/>
    </source>
</evidence>
<dbReference type="EC" id="2.7.13.3" evidence="3"/>
<dbReference type="GO" id="GO:0016020">
    <property type="term" value="C:membrane"/>
    <property type="evidence" value="ECO:0007669"/>
    <property type="project" value="UniProtKB-SubCell"/>
</dbReference>
<dbReference type="GO" id="GO:0000160">
    <property type="term" value="P:phosphorelay signal transduction system"/>
    <property type="evidence" value="ECO:0007669"/>
    <property type="project" value="UniProtKB-KW"/>
</dbReference>
<proteinExistence type="predicted"/>
<evidence type="ECO:0000256" key="6">
    <source>
        <dbReference type="ARBA" id="ARBA00022692"/>
    </source>
</evidence>
<evidence type="ECO:0000256" key="12">
    <source>
        <dbReference type="ARBA" id="ARBA00023136"/>
    </source>
</evidence>
<dbReference type="SUPFAM" id="SSF55874">
    <property type="entry name" value="ATPase domain of HSP90 chaperone/DNA topoisomerase II/histidine kinase"/>
    <property type="match status" value="1"/>
</dbReference>
<dbReference type="InterPro" id="IPR011495">
    <property type="entry name" value="Sig_transdc_His_kin_sub2_dim/P"/>
</dbReference>
<dbReference type="GO" id="GO:0005524">
    <property type="term" value="F:ATP binding"/>
    <property type="evidence" value="ECO:0007669"/>
    <property type="project" value="UniProtKB-KW"/>
</dbReference>
<evidence type="ECO:0000256" key="1">
    <source>
        <dbReference type="ARBA" id="ARBA00000085"/>
    </source>
</evidence>
<evidence type="ECO:0000256" key="3">
    <source>
        <dbReference type="ARBA" id="ARBA00012438"/>
    </source>
</evidence>
<feature type="domain" description="Signal transduction histidine kinase subgroup 2 dimerisation and phosphoacceptor" evidence="14">
    <location>
        <begin position="144"/>
        <end position="215"/>
    </location>
</feature>
<keyword evidence="12 13" id="KW-0472">Membrane</keyword>
<dbReference type="InterPro" id="IPR003594">
    <property type="entry name" value="HATPase_dom"/>
</dbReference>
<feature type="transmembrane region" description="Helical" evidence="13">
    <location>
        <begin position="101"/>
        <end position="120"/>
    </location>
</feature>
<dbReference type="PANTHER" id="PTHR41523:SF8">
    <property type="entry name" value="ETHYLENE RESPONSE SENSOR PROTEIN"/>
    <property type="match status" value="1"/>
</dbReference>
<evidence type="ECO:0000256" key="8">
    <source>
        <dbReference type="ARBA" id="ARBA00022777"/>
    </source>
</evidence>
<evidence type="ECO:0000256" key="13">
    <source>
        <dbReference type="SAM" id="Phobius"/>
    </source>
</evidence>
<comment type="subcellular location">
    <subcellularLocation>
        <location evidence="2">Membrane</location>
        <topology evidence="2">Multi-pass membrane protein</topology>
    </subcellularLocation>
</comment>
<dbReference type="OrthoDB" id="9767435at2"/>
<sequence length="340" mass="36652">MKRLASFDVSRRFARGSSRHLVEILFGVLAALAMIALRSLLDTVAALAGPFALVYPAVLIATLYGHWRGGLTAFTIAFLYAWYFVLPAPQSFQFEVATDPSRVAINAASALVVVVFAEGFRRAVRTAMAERDEEIERRIVLMQELEHRTKNNFALAASLLEMQKRRAGSQEVENALDTAIARIHSFAGAYANLAQTQGEGARVAMRDYLEDVVDRVGAGAFHDGITVNVEAANIYMPREIAVAIGLFTNEALTNCAKYAFPDDRKGRVEVAFRGRADDWTLEISDDGVGIAGAPDALRGKDGGGVGTRLMDAFARQACATSDISLTDGGCRLVLASADGA</sequence>
<dbReference type="InterPro" id="IPR025201">
    <property type="entry name" value="KdpD_TM"/>
</dbReference>
<evidence type="ECO:0000256" key="9">
    <source>
        <dbReference type="ARBA" id="ARBA00022840"/>
    </source>
</evidence>
<dbReference type="Proteomes" id="UP000275232">
    <property type="component" value="Unassembled WGS sequence"/>
</dbReference>
<dbReference type="RefSeq" id="WP_123879133.1">
    <property type="nucleotide sequence ID" value="NZ_RPFZ01000001.1"/>
</dbReference>
<evidence type="ECO:0000313" key="18">
    <source>
        <dbReference type="Proteomes" id="UP000275232"/>
    </source>
</evidence>
<keyword evidence="7" id="KW-0547">Nucleotide-binding</keyword>
<organism evidence="17 18">
    <name type="scientific">Aurantiacibacter spongiae</name>
    <dbReference type="NCBI Taxonomy" id="2488860"/>
    <lineage>
        <taxon>Bacteria</taxon>
        <taxon>Pseudomonadati</taxon>
        <taxon>Pseudomonadota</taxon>
        <taxon>Alphaproteobacteria</taxon>
        <taxon>Sphingomonadales</taxon>
        <taxon>Erythrobacteraceae</taxon>
        <taxon>Aurantiacibacter</taxon>
    </lineage>
</organism>
<keyword evidence="6 13" id="KW-0812">Transmembrane</keyword>